<dbReference type="RefSeq" id="WP_145418635.1">
    <property type="nucleotide sequence ID" value="NZ_CP036526.1"/>
</dbReference>
<evidence type="ECO:0000256" key="1">
    <source>
        <dbReference type="SAM" id="SignalP"/>
    </source>
</evidence>
<evidence type="ECO:0000313" key="3">
    <source>
        <dbReference type="EMBL" id="QDT10925.1"/>
    </source>
</evidence>
<accession>A0A517NUX6</accession>
<gene>
    <name evidence="3" type="ORF">K239x_29180</name>
</gene>
<evidence type="ECO:0000313" key="4">
    <source>
        <dbReference type="Proteomes" id="UP000319817"/>
    </source>
</evidence>
<feature type="signal peptide" evidence="1">
    <location>
        <begin position="1"/>
        <end position="21"/>
    </location>
</feature>
<protein>
    <recommendedName>
        <fullName evidence="2">3-keto-alpha-glucoside-1,2-lyase/3-keto-2-hydroxy-glucal hydratase domain-containing protein</fullName>
    </recommendedName>
</protein>
<feature type="domain" description="3-keto-alpha-glucoside-1,2-lyase/3-keto-2-hydroxy-glucal hydratase" evidence="2">
    <location>
        <begin position="30"/>
        <end position="203"/>
    </location>
</feature>
<dbReference type="Pfam" id="PF06439">
    <property type="entry name" value="3keto-disac_hyd"/>
    <property type="match status" value="1"/>
</dbReference>
<proteinExistence type="predicted"/>
<keyword evidence="4" id="KW-1185">Reference proteome</keyword>
<dbReference type="GO" id="GO:0016787">
    <property type="term" value="F:hydrolase activity"/>
    <property type="evidence" value="ECO:0007669"/>
    <property type="project" value="InterPro"/>
</dbReference>
<dbReference type="OrthoDB" id="9831139at2"/>
<organism evidence="3 4">
    <name type="scientific">Stieleria marina</name>
    <dbReference type="NCBI Taxonomy" id="1930275"/>
    <lineage>
        <taxon>Bacteria</taxon>
        <taxon>Pseudomonadati</taxon>
        <taxon>Planctomycetota</taxon>
        <taxon>Planctomycetia</taxon>
        <taxon>Pirellulales</taxon>
        <taxon>Pirellulaceae</taxon>
        <taxon>Stieleria</taxon>
    </lineage>
</organism>
<dbReference type="InterPro" id="IPR010496">
    <property type="entry name" value="AL/BT2_dom"/>
</dbReference>
<dbReference type="AlphaFoldDB" id="A0A517NUX6"/>
<dbReference type="Proteomes" id="UP000319817">
    <property type="component" value="Chromosome"/>
</dbReference>
<dbReference type="EMBL" id="CP036526">
    <property type="protein sequence ID" value="QDT10925.1"/>
    <property type="molecule type" value="Genomic_DNA"/>
</dbReference>
<keyword evidence="1" id="KW-0732">Signal</keyword>
<dbReference type="Gene3D" id="2.60.120.560">
    <property type="entry name" value="Exo-inulinase, domain 1"/>
    <property type="match status" value="1"/>
</dbReference>
<sequence length="228" mass="25245" precursor="true">MSNVNVLCLLASAMMAVQAFADEPKSTVAFTDTFDRTGQVGNEWKLNTKEKHEFVLKDGAVHITRNTDAKHSANMLHQAQFQNGTLAMRFKLLHEEDSFNVQVRNSQFTDVKQGMLFNVRIANGTLELQDAVVAYHNKKAMQAKNAAEPTPTQKAELDKATAAVPVKLSIDQWHKLLVSVQDDQLAASIDGKELVSLSSKSIGHPTKDNFRLEVKLTLVVDEISVTVK</sequence>
<reference evidence="3 4" key="1">
    <citation type="submission" date="2019-02" db="EMBL/GenBank/DDBJ databases">
        <title>Deep-cultivation of Planctomycetes and their phenomic and genomic characterization uncovers novel biology.</title>
        <authorList>
            <person name="Wiegand S."/>
            <person name="Jogler M."/>
            <person name="Boedeker C."/>
            <person name="Pinto D."/>
            <person name="Vollmers J."/>
            <person name="Rivas-Marin E."/>
            <person name="Kohn T."/>
            <person name="Peeters S.H."/>
            <person name="Heuer A."/>
            <person name="Rast P."/>
            <person name="Oberbeckmann S."/>
            <person name="Bunk B."/>
            <person name="Jeske O."/>
            <person name="Meyerdierks A."/>
            <person name="Storesund J.E."/>
            <person name="Kallscheuer N."/>
            <person name="Luecker S."/>
            <person name="Lage O.M."/>
            <person name="Pohl T."/>
            <person name="Merkel B.J."/>
            <person name="Hornburger P."/>
            <person name="Mueller R.-W."/>
            <person name="Bruemmer F."/>
            <person name="Labrenz M."/>
            <person name="Spormann A.M."/>
            <person name="Op den Camp H."/>
            <person name="Overmann J."/>
            <person name="Amann R."/>
            <person name="Jetten M.S.M."/>
            <person name="Mascher T."/>
            <person name="Medema M.H."/>
            <person name="Devos D.P."/>
            <person name="Kaster A.-K."/>
            <person name="Ovreas L."/>
            <person name="Rohde M."/>
            <person name="Galperin M.Y."/>
            <person name="Jogler C."/>
        </authorList>
    </citation>
    <scope>NUCLEOTIDE SEQUENCE [LARGE SCALE GENOMIC DNA]</scope>
    <source>
        <strain evidence="3 4">K23_9</strain>
    </source>
</reference>
<evidence type="ECO:0000259" key="2">
    <source>
        <dbReference type="Pfam" id="PF06439"/>
    </source>
</evidence>
<name>A0A517NUX6_9BACT</name>
<feature type="chain" id="PRO_5021739504" description="3-keto-alpha-glucoside-1,2-lyase/3-keto-2-hydroxy-glucal hydratase domain-containing protein" evidence="1">
    <location>
        <begin position="22"/>
        <end position="228"/>
    </location>
</feature>